<dbReference type="EMBL" id="JADYXP020000007">
    <property type="protein sequence ID" value="KAL0120885.1"/>
    <property type="molecule type" value="Genomic_DNA"/>
</dbReference>
<keyword evidence="2" id="KW-1133">Transmembrane helix</keyword>
<dbReference type="Proteomes" id="UP001430953">
    <property type="component" value="Unassembled WGS sequence"/>
</dbReference>
<accession>A0AAW2G399</accession>
<name>A0AAW2G399_9HYME</name>
<evidence type="ECO:0000313" key="4">
    <source>
        <dbReference type="Proteomes" id="UP001430953"/>
    </source>
</evidence>
<gene>
    <name evidence="3" type="ORF">PUN28_008515</name>
</gene>
<keyword evidence="2" id="KW-0812">Transmembrane</keyword>
<comment type="caution">
    <text evidence="3">The sequence shown here is derived from an EMBL/GenBank/DDBJ whole genome shotgun (WGS) entry which is preliminary data.</text>
</comment>
<feature type="compositionally biased region" description="Basic residues" evidence="1">
    <location>
        <begin position="55"/>
        <end position="68"/>
    </location>
</feature>
<evidence type="ECO:0000256" key="1">
    <source>
        <dbReference type="SAM" id="MobiDB-lite"/>
    </source>
</evidence>
<reference evidence="3 4" key="1">
    <citation type="submission" date="2023-03" db="EMBL/GenBank/DDBJ databases">
        <title>High recombination rates correlate with genetic variation in Cardiocondyla obscurior ants.</title>
        <authorList>
            <person name="Errbii M."/>
        </authorList>
    </citation>
    <scope>NUCLEOTIDE SEQUENCE [LARGE SCALE GENOMIC DNA]</scope>
    <source>
        <strain evidence="3">Alpha-2009</strain>
        <tissue evidence="3">Whole body</tissue>
    </source>
</reference>
<protein>
    <recommendedName>
        <fullName evidence="5">Secreted protein</fullName>
    </recommendedName>
</protein>
<dbReference type="AlphaFoldDB" id="A0AAW2G399"/>
<evidence type="ECO:0000256" key="2">
    <source>
        <dbReference type="SAM" id="Phobius"/>
    </source>
</evidence>
<sequence>MKWTVRLTGIYILSCAICVSELCRVTVRRIRSGKSKRLQPCPRNTRAVAREEKKKKGKKKFEKKRRKKENAVTDSFNSCAFSSPLPRAVHRDTSRRA</sequence>
<feature type="region of interest" description="Disordered" evidence="1">
    <location>
        <begin position="34"/>
        <end position="72"/>
    </location>
</feature>
<proteinExistence type="predicted"/>
<evidence type="ECO:0008006" key="5">
    <source>
        <dbReference type="Google" id="ProtNLM"/>
    </source>
</evidence>
<keyword evidence="4" id="KW-1185">Reference proteome</keyword>
<keyword evidence="2" id="KW-0472">Membrane</keyword>
<organism evidence="3 4">
    <name type="scientific">Cardiocondyla obscurior</name>
    <dbReference type="NCBI Taxonomy" id="286306"/>
    <lineage>
        <taxon>Eukaryota</taxon>
        <taxon>Metazoa</taxon>
        <taxon>Ecdysozoa</taxon>
        <taxon>Arthropoda</taxon>
        <taxon>Hexapoda</taxon>
        <taxon>Insecta</taxon>
        <taxon>Pterygota</taxon>
        <taxon>Neoptera</taxon>
        <taxon>Endopterygota</taxon>
        <taxon>Hymenoptera</taxon>
        <taxon>Apocrita</taxon>
        <taxon>Aculeata</taxon>
        <taxon>Formicoidea</taxon>
        <taxon>Formicidae</taxon>
        <taxon>Myrmicinae</taxon>
        <taxon>Cardiocondyla</taxon>
    </lineage>
</organism>
<evidence type="ECO:0000313" key="3">
    <source>
        <dbReference type="EMBL" id="KAL0120885.1"/>
    </source>
</evidence>
<feature type="transmembrane region" description="Helical" evidence="2">
    <location>
        <begin position="6"/>
        <end position="27"/>
    </location>
</feature>